<evidence type="ECO:0000256" key="1">
    <source>
        <dbReference type="SAM" id="MobiDB-lite"/>
    </source>
</evidence>
<dbReference type="SUPFAM" id="SSF53448">
    <property type="entry name" value="Nucleotide-diphospho-sugar transferases"/>
    <property type="match status" value="1"/>
</dbReference>
<gene>
    <name evidence="3" type="ORF">F0L68_33965</name>
</gene>
<sequence>MRREPTAAVVLAGGRASRLAGIDKAAVELHGRTLLSRALAAAAGADHVVVVGPRRQLTDGPEPLWTREEPPGAGPVAGLAAGLAALPADVGLVTLLAVDQPMVTDRTVARLVAALAGEPGAAGALLVDDAGRAQWLAGVWRADRLRAALSEDPAGRSLRAVLGPLEPLRVPALPGETDDVDTPDDLDRLRRVPETPP</sequence>
<keyword evidence="3" id="KW-0808">Transferase</keyword>
<accession>A0A5B2WQR3</accession>
<dbReference type="Pfam" id="PF12804">
    <property type="entry name" value="NTP_transf_3"/>
    <property type="match status" value="1"/>
</dbReference>
<organism evidence="3 4">
    <name type="scientific">Solihabitans fulvus</name>
    <dbReference type="NCBI Taxonomy" id="1892852"/>
    <lineage>
        <taxon>Bacteria</taxon>
        <taxon>Bacillati</taxon>
        <taxon>Actinomycetota</taxon>
        <taxon>Actinomycetes</taxon>
        <taxon>Pseudonocardiales</taxon>
        <taxon>Pseudonocardiaceae</taxon>
        <taxon>Solihabitans</taxon>
    </lineage>
</organism>
<dbReference type="PANTHER" id="PTHR43777:SF1">
    <property type="entry name" value="MOLYBDENUM COFACTOR CYTIDYLYLTRANSFERASE"/>
    <property type="match status" value="1"/>
</dbReference>
<protein>
    <submittedName>
        <fullName evidence="3">NTP transferase domain-containing protein</fullName>
    </submittedName>
</protein>
<reference evidence="3 4" key="1">
    <citation type="submission" date="2019-09" db="EMBL/GenBank/DDBJ databases">
        <title>Goodfellowia gen. nov., a new genus of the Pseudonocardineae related to Actinoalloteichus, containing Goodfellowia coeruleoviolacea gen. nov., comb. nov. gen. nov., comb. nov.</title>
        <authorList>
            <person name="Labeda D."/>
        </authorList>
    </citation>
    <scope>NUCLEOTIDE SEQUENCE [LARGE SCALE GENOMIC DNA]</scope>
    <source>
        <strain evidence="3 4">AN110305</strain>
    </source>
</reference>
<feature type="compositionally biased region" description="Basic and acidic residues" evidence="1">
    <location>
        <begin position="185"/>
        <end position="197"/>
    </location>
</feature>
<dbReference type="PANTHER" id="PTHR43777">
    <property type="entry name" value="MOLYBDENUM COFACTOR CYTIDYLYLTRANSFERASE"/>
    <property type="match status" value="1"/>
</dbReference>
<proteinExistence type="predicted"/>
<evidence type="ECO:0000313" key="3">
    <source>
        <dbReference type="EMBL" id="KAA2253002.1"/>
    </source>
</evidence>
<comment type="caution">
    <text evidence="3">The sequence shown here is derived from an EMBL/GenBank/DDBJ whole genome shotgun (WGS) entry which is preliminary data.</text>
</comment>
<dbReference type="InterPro" id="IPR029044">
    <property type="entry name" value="Nucleotide-diphossugar_trans"/>
</dbReference>
<dbReference type="GO" id="GO:0016779">
    <property type="term" value="F:nucleotidyltransferase activity"/>
    <property type="evidence" value="ECO:0007669"/>
    <property type="project" value="UniProtKB-ARBA"/>
</dbReference>
<feature type="region of interest" description="Disordered" evidence="1">
    <location>
        <begin position="168"/>
        <end position="197"/>
    </location>
</feature>
<dbReference type="OrthoDB" id="4735656at2"/>
<dbReference type="EMBL" id="VUOB01000070">
    <property type="protein sequence ID" value="KAA2253002.1"/>
    <property type="molecule type" value="Genomic_DNA"/>
</dbReference>
<keyword evidence="4" id="KW-1185">Reference proteome</keyword>
<dbReference type="AlphaFoldDB" id="A0A5B2WQR3"/>
<evidence type="ECO:0000259" key="2">
    <source>
        <dbReference type="Pfam" id="PF12804"/>
    </source>
</evidence>
<dbReference type="InterPro" id="IPR025877">
    <property type="entry name" value="MobA-like_NTP_Trfase"/>
</dbReference>
<dbReference type="Gene3D" id="3.90.550.10">
    <property type="entry name" value="Spore Coat Polysaccharide Biosynthesis Protein SpsA, Chain A"/>
    <property type="match status" value="1"/>
</dbReference>
<reference evidence="3 4" key="2">
    <citation type="submission" date="2019-09" db="EMBL/GenBank/DDBJ databases">
        <authorList>
            <person name="Jin C."/>
        </authorList>
    </citation>
    <scope>NUCLEOTIDE SEQUENCE [LARGE SCALE GENOMIC DNA]</scope>
    <source>
        <strain evidence="3 4">AN110305</strain>
    </source>
</reference>
<dbReference type="Proteomes" id="UP000323454">
    <property type="component" value="Unassembled WGS sequence"/>
</dbReference>
<evidence type="ECO:0000313" key="4">
    <source>
        <dbReference type="Proteomes" id="UP000323454"/>
    </source>
</evidence>
<feature type="domain" description="MobA-like NTP transferase" evidence="2">
    <location>
        <begin position="8"/>
        <end position="163"/>
    </location>
</feature>
<dbReference type="RefSeq" id="WP_149853982.1">
    <property type="nucleotide sequence ID" value="NZ_VUOB01000070.1"/>
</dbReference>
<name>A0A5B2WQR3_9PSEU</name>